<proteinExistence type="predicted"/>
<dbReference type="InterPro" id="IPR012433">
    <property type="entry name" value="Imm11"/>
</dbReference>
<organism evidence="2">
    <name type="scientific">hydrothermal vent metagenome</name>
    <dbReference type="NCBI Taxonomy" id="652676"/>
    <lineage>
        <taxon>unclassified sequences</taxon>
        <taxon>metagenomes</taxon>
        <taxon>ecological metagenomes</taxon>
    </lineage>
</organism>
<dbReference type="EMBL" id="UOFI01000100">
    <property type="protein sequence ID" value="VAW67512.1"/>
    <property type="molecule type" value="Genomic_DNA"/>
</dbReference>
<protein>
    <recommendedName>
        <fullName evidence="1">Immunity MXAN-0049 protein domain-containing protein</fullName>
    </recommendedName>
</protein>
<dbReference type="AlphaFoldDB" id="A0A3B0XWK4"/>
<gene>
    <name evidence="2" type="ORF">MNBD_GAMMA09-162</name>
</gene>
<reference evidence="2" key="1">
    <citation type="submission" date="2018-06" db="EMBL/GenBank/DDBJ databases">
        <authorList>
            <person name="Zhirakovskaya E."/>
        </authorList>
    </citation>
    <scope>NUCLEOTIDE SEQUENCE</scope>
</reference>
<accession>A0A3B0XWK4</accession>
<evidence type="ECO:0000259" key="1">
    <source>
        <dbReference type="Pfam" id="PF07791"/>
    </source>
</evidence>
<feature type="domain" description="Immunity MXAN-0049 protein" evidence="1">
    <location>
        <begin position="30"/>
        <end position="186"/>
    </location>
</feature>
<sequence length="196" mass="23051">MLQDEYYVIRRSNNDNYPLFSWDQLSGDFGMGRPVEFKEPVKFRLGSSASPNFEWVDYHSSPEPVISKRIFDALIPLDLYGVQFVPAKVRNPKAPFSDVKDYWYMHVWNQISCLDKENSELELYDDGAIFEIEKLILNEKILSLFELRKRQIFELTENTSVLLVHQTIKDAIESVNPEGCRFFKATDWYSDIVFEK</sequence>
<dbReference type="Pfam" id="PF07791">
    <property type="entry name" value="Imm11"/>
    <property type="match status" value="1"/>
</dbReference>
<name>A0A3B0XWK4_9ZZZZ</name>
<evidence type="ECO:0000313" key="2">
    <source>
        <dbReference type="EMBL" id="VAW67512.1"/>
    </source>
</evidence>